<feature type="domain" description="VWFA" evidence="4">
    <location>
        <begin position="615"/>
        <end position="728"/>
    </location>
</feature>
<accession>A0A0F6VZK8</accession>
<sequence length="1163" mass="116979">MSRVAVALFFFLLSVFPALASAQDLVVNGTTATLGGVRRYRTVRVINNGRIIVPGFDGTDRTNTGNLVLIAESILVDATSSIVARGAGYQPVVCGNGRGPTTAPLSGGRGGCAVLDSGGGGAHFGRGGRGTKDCFVFGSTTSCQFPQEFEESCGALNATATACTETGGTCYNNDGLPSVAGDAYRHSIYEIEFGASGGDKGCRDGFDAASTGGAGGGRIVLVGLTAAGTGTVQIDGTINAAGRRGCGSGNDSGGGGAGGSILIVGDQVQVGATGVVTAAGGLGGDTNSGRGDQPDFADCAGRQAGGTCDDCGGGGGGGIINVLSRSSSLHYGATFDVGGAAGGVCEICRGEAGGGAGELLLDGAYVGEYCDGFDNDFDGNVDEGLGTTSCGLGACARDIAACASGAPVTCAPMVTSDPSCRASDAGARPRIAVVLDTSSSMLLDLRGYPTFGDGSVDRPGIDTDGNGRPDDSRLSLARESLAQVISAYPEIDFALARYHQDQGVERSCQTARWFECEGLIGTYDNPGDNTGTVACNVAIGPSTNVAIRPISTAGDECINYAGTCGPPRRGADVLSGFGTPTRDLVRWLDGRETAFDADTTPGDVCRHARAGRDCEVRASGETPLAGSLQTIEDYVVPIRATDPSTGCRGYAVILVTDGAESCGGDPVAQARRLHDTFGIETYVVAVSVRADEEASLNAIARAGSGNTRMNATFVRNPAELVPAITSILEGSLRTERCNAMDDDCDGRTDEGFALGDACDDGLVGACRGTGATVCAASELAVECAITMPGASPGTESCNAMDDDCDEAIDEGLTCNTECTPTGAEVCNGVDDDCNGLVDEVDPALGTPCGEDEGQCEPGALRCVGGELTCIGGRGPRDEVCNGLDDDCDGMADDLAECPVGSLCLEGSCRRSCDPAMEFPCPVDFVCTMPEGATGNYCVPTACAECEAHERCVDDVCVDPCEGVTCGEGEECRGGDCVGCEVLGCAAGELCWDGACRPDRCDDATCSSAQMCVDGDCRSACGPGDCPAGQRCAADGTCESDPCAGVTCDGGRVCVAGECRMDPCRGVRCDRGEVCAGATGCIPDPCALVTCPAGRSCAVSTSGVAECARVGGGVDAGTGEWVLAAGGGGVCSVVAPGASRGGAVVLAMIALALVVVRRRRGGAR</sequence>
<dbReference type="RefSeq" id="WP_053231102.1">
    <property type="nucleotide sequence ID" value="NZ_CP011125.1"/>
</dbReference>
<organism evidence="5 6">
    <name type="scientific">Sandaracinus amylolyticus</name>
    <dbReference type="NCBI Taxonomy" id="927083"/>
    <lineage>
        <taxon>Bacteria</taxon>
        <taxon>Pseudomonadati</taxon>
        <taxon>Myxococcota</taxon>
        <taxon>Polyangia</taxon>
        <taxon>Polyangiales</taxon>
        <taxon>Sandaracinaceae</taxon>
        <taxon>Sandaracinus</taxon>
    </lineage>
</organism>
<name>A0A0F6VZK8_9BACT</name>
<dbReference type="Pfam" id="PF11617">
    <property type="entry name" value="Cu-binding_MopE"/>
    <property type="match status" value="5"/>
</dbReference>
<dbReference type="InterPro" id="IPR036465">
    <property type="entry name" value="vWFA_dom_sf"/>
</dbReference>
<dbReference type="Proteomes" id="UP000034883">
    <property type="component" value="Chromosome"/>
</dbReference>
<dbReference type="SMART" id="SM00274">
    <property type="entry name" value="FOLN"/>
    <property type="match status" value="5"/>
</dbReference>
<dbReference type="InterPro" id="IPR021655">
    <property type="entry name" value="Put_metal-bd"/>
</dbReference>
<keyword evidence="6" id="KW-1185">Reference proteome</keyword>
<feature type="chain" id="PRO_5002511164" evidence="3">
    <location>
        <begin position="21"/>
        <end position="1163"/>
    </location>
</feature>
<evidence type="ECO:0000256" key="2">
    <source>
        <dbReference type="SAM" id="Phobius"/>
    </source>
</evidence>
<dbReference type="InterPro" id="IPR002172">
    <property type="entry name" value="LDrepeatLR_classA_rpt"/>
</dbReference>
<keyword evidence="2" id="KW-0472">Membrane</keyword>
<feature type="signal peptide" evidence="3">
    <location>
        <begin position="1"/>
        <end position="20"/>
    </location>
</feature>
<dbReference type="InterPro" id="IPR003645">
    <property type="entry name" value="Fol_N"/>
</dbReference>
<dbReference type="EMBL" id="CP011125">
    <property type="protein sequence ID" value="AKF03668.1"/>
    <property type="molecule type" value="Genomic_DNA"/>
</dbReference>
<feature type="transmembrane region" description="Helical" evidence="2">
    <location>
        <begin position="1137"/>
        <end position="1155"/>
    </location>
</feature>
<gene>
    <name evidence="5" type="ORF">DB32_000817</name>
</gene>
<evidence type="ECO:0000313" key="5">
    <source>
        <dbReference type="EMBL" id="AKF03668.1"/>
    </source>
</evidence>
<dbReference type="PROSITE" id="PS50234">
    <property type="entry name" value="VWFA"/>
    <property type="match status" value="1"/>
</dbReference>
<dbReference type="STRING" id="927083.DB32_000817"/>
<reference evidence="5 6" key="1">
    <citation type="submission" date="2015-03" db="EMBL/GenBank/DDBJ databases">
        <title>Genome assembly of Sandaracinus amylolyticus DSM 53668.</title>
        <authorList>
            <person name="Sharma G."/>
            <person name="Subramanian S."/>
        </authorList>
    </citation>
    <scope>NUCLEOTIDE SEQUENCE [LARGE SCALE GENOMIC DNA]</scope>
    <source>
        <strain evidence="5 6">DSM 53668</strain>
    </source>
</reference>
<evidence type="ECO:0000256" key="3">
    <source>
        <dbReference type="SAM" id="SignalP"/>
    </source>
</evidence>
<keyword evidence="2" id="KW-0812">Transmembrane</keyword>
<keyword evidence="3" id="KW-0732">Signal</keyword>
<dbReference type="KEGG" id="samy:DB32_000817"/>
<evidence type="ECO:0000256" key="1">
    <source>
        <dbReference type="ARBA" id="ARBA00023157"/>
    </source>
</evidence>
<dbReference type="OrthoDB" id="9783818at2"/>
<evidence type="ECO:0000313" key="6">
    <source>
        <dbReference type="Proteomes" id="UP000034883"/>
    </source>
</evidence>
<evidence type="ECO:0000259" key="4">
    <source>
        <dbReference type="PROSITE" id="PS50234"/>
    </source>
</evidence>
<dbReference type="AlphaFoldDB" id="A0A0F6VZK8"/>
<dbReference type="SUPFAM" id="SSF53300">
    <property type="entry name" value="vWA-like"/>
    <property type="match status" value="1"/>
</dbReference>
<proteinExistence type="predicted"/>
<dbReference type="Gene3D" id="3.40.50.410">
    <property type="entry name" value="von Willebrand factor, type A domain"/>
    <property type="match status" value="1"/>
</dbReference>
<keyword evidence="1" id="KW-1015">Disulfide bond</keyword>
<protein>
    <submittedName>
        <fullName evidence="5">Tryptophan synthase alpha chain</fullName>
    </submittedName>
</protein>
<dbReference type="InterPro" id="IPR002035">
    <property type="entry name" value="VWF_A"/>
</dbReference>
<keyword evidence="2" id="KW-1133">Transmembrane helix</keyword>
<dbReference type="PROSITE" id="PS50068">
    <property type="entry name" value="LDLRA_2"/>
    <property type="match status" value="1"/>
</dbReference>